<dbReference type="AlphaFoldDB" id="A0A239GVZ2"/>
<dbReference type="OrthoDB" id="9809356at2"/>
<dbReference type="Proteomes" id="UP000198393">
    <property type="component" value="Unassembled WGS sequence"/>
</dbReference>
<feature type="domain" description="Mur ligase C-terminal" evidence="22">
    <location>
        <begin position="278"/>
        <end position="395"/>
    </location>
</feature>
<evidence type="ECO:0000256" key="18">
    <source>
        <dbReference type="ARBA" id="ARBA00047493"/>
    </source>
</evidence>
<dbReference type="GO" id="GO:0046872">
    <property type="term" value="F:metal ion binding"/>
    <property type="evidence" value="ECO:0007669"/>
    <property type="project" value="UniProtKB-KW"/>
</dbReference>
<keyword evidence="11" id="KW-0547">Nucleotide-binding</keyword>
<dbReference type="EC" id="6.3.2.17" evidence="7"/>
<organism evidence="24 25">
    <name type="scientific">Ekhidna lutea</name>
    <dbReference type="NCBI Taxonomy" id="447679"/>
    <lineage>
        <taxon>Bacteria</taxon>
        <taxon>Pseudomonadati</taxon>
        <taxon>Bacteroidota</taxon>
        <taxon>Cytophagia</taxon>
        <taxon>Cytophagales</taxon>
        <taxon>Reichenbachiellaceae</taxon>
        <taxon>Ekhidna</taxon>
    </lineage>
</organism>
<dbReference type="Pfam" id="PF02875">
    <property type="entry name" value="Mur_ligase_C"/>
    <property type="match status" value="1"/>
</dbReference>
<dbReference type="Pfam" id="PF08245">
    <property type="entry name" value="Mur_ligase_M"/>
    <property type="match status" value="1"/>
</dbReference>
<dbReference type="InterPro" id="IPR036565">
    <property type="entry name" value="Mur-like_cat_sf"/>
</dbReference>
<comment type="catalytic activity">
    <reaction evidence="19">
        <text>10-formyltetrahydrofolyl-(gamma-L-Glu)(n) + L-glutamate + ATP = 10-formyltetrahydrofolyl-(gamma-L-Glu)(n+1) + ADP + phosphate + H(+)</text>
        <dbReference type="Rhea" id="RHEA:51904"/>
        <dbReference type="Rhea" id="RHEA-COMP:13088"/>
        <dbReference type="Rhea" id="RHEA-COMP:14300"/>
        <dbReference type="ChEBI" id="CHEBI:15378"/>
        <dbReference type="ChEBI" id="CHEBI:29985"/>
        <dbReference type="ChEBI" id="CHEBI:30616"/>
        <dbReference type="ChEBI" id="CHEBI:43474"/>
        <dbReference type="ChEBI" id="CHEBI:134413"/>
        <dbReference type="ChEBI" id="CHEBI:456216"/>
        <dbReference type="EC" id="6.3.2.17"/>
    </reaction>
</comment>
<protein>
    <recommendedName>
        <fullName evidence="8">Dihydrofolate synthase/folylpolyglutamate synthase</fullName>
        <ecNumber evidence="6">6.3.2.12</ecNumber>
        <ecNumber evidence="7">6.3.2.17</ecNumber>
    </recommendedName>
    <alternativeName>
        <fullName evidence="17">Folylpoly-gamma-glutamate synthetase-dihydrofolate synthetase</fullName>
    </alternativeName>
    <alternativeName>
        <fullName evidence="15">Folylpolyglutamate synthetase</fullName>
    </alternativeName>
    <alternativeName>
        <fullName evidence="16">Tetrahydrofolylpolyglutamate synthase</fullName>
    </alternativeName>
</protein>
<dbReference type="Gene3D" id="3.40.1190.10">
    <property type="entry name" value="Mur-like, catalytic domain"/>
    <property type="match status" value="1"/>
</dbReference>
<evidence type="ECO:0000256" key="17">
    <source>
        <dbReference type="ARBA" id="ARBA00032510"/>
    </source>
</evidence>
<keyword evidence="14" id="KW-0289">Folate biosynthesis</keyword>
<dbReference type="GO" id="GO:0046656">
    <property type="term" value="P:folic acid biosynthetic process"/>
    <property type="evidence" value="ECO:0007669"/>
    <property type="project" value="UniProtKB-KW"/>
</dbReference>
<evidence type="ECO:0000256" key="20">
    <source>
        <dbReference type="ARBA" id="ARBA00049035"/>
    </source>
</evidence>
<evidence type="ECO:0000259" key="23">
    <source>
        <dbReference type="Pfam" id="PF08245"/>
    </source>
</evidence>
<evidence type="ECO:0000256" key="16">
    <source>
        <dbReference type="ARBA" id="ARBA00030592"/>
    </source>
</evidence>
<dbReference type="Gene3D" id="3.90.190.20">
    <property type="entry name" value="Mur ligase, C-terminal domain"/>
    <property type="match status" value="1"/>
</dbReference>
<comment type="catalytic activity">
    <reaction evidence="18">
        <text>(6S)-5,6,7,8-tetrahydrofolyl-(gamma-L-Glu)(n) + L-glutamate + ATP = (6S)-5,6,7,8-tetrahydrofolyl-(gamma-L-Glu)(n+1) + ADP + phosphate + H(+)</text>
        <dbReference type="Rhea" id="RHEA:10580"/>
        <dbReference type="Rhea" id="RHEA-COMP:14738"/>
        <dbReference type="Rhea" id="RHEA-COMP:14740"/>
        <dbReference type="ChEBI" id="CHEBI:15378"/>
        <dbReference type="ChEBI" id="CHEBI:29985"/>
        <dbReference type="ChEBI" id="CHEBI:30616"/>
        <dbReference type="ChEBI" id="CHEBI:43474"/>
        <dbReference type="ChEBI" id="CHEBI:141005"/>
        <dbReference type="ChEBI" id="CHEBI:456216"/>
        <dbReference type="EC" id="6.3.2.17"/>
    </reaction>
</comment>
<comment type="catalytic activity">
    <reaction evidence="21">
        <text>7,8-dihydropteroate + L-glutamate + ATP = 7,8-dihydrofolate + ADP + phosphate + H(+)</text>
        <dbReference type="Rhea" id="RHEA:23584"/>
        <dbReference type="ChEBI" id="CHEBI:15378"/>
        <dbReference type="ChEBI" id="CHEBI:17839"/>
        <dbReference type="ChEBI" id="CHEBI:29985"/>
        <dbReference type="ChEBI" id="CHEBI:30616"/>
        <dbReference type="ChEBI" id="CHEBI:43474"/>
        <dbReference type="ChEBI" id="CHEBI:57451"/>
        <dbReference type="ChEBI" id="CHEBI:456216"/>
        <dbReference type="EC" id="6.3.2.12"/>
    </reaction>
</comment>
<dbReference type="GO" id="GO:0004326">
    <property type="term" value="F:tetrahydrofolylpolyglutamate synthase activity"/>
    <property type="evidence" value="ECO:0007669"/>
    <property type="project" value="UniProtKB-EC"/>
</dbReference>
<dbReference type="InterPro" id="IPR001645">
    <property type="entry name" value="Folylpolyglutamate_synth"/>
</dbReference>
<keyword evidence="12" id="KW-0067">ATP-binding</keyword>
<gene>
    <name evidence="24" type="ORF">SAMN05421640_0992</name>
</gene>
<evidence type="ECO:0000256" key="10">
    <source>
        <dbReference type="ARBA" id="ARBA00022723"/>
    </source>
</evidence>
<evidence type="ECO:0000256" key="12">
    <source>
        <dbReference type="ARBA" id="ARBA00022840"/>
    </source>
</evidence>
<dbReference type="InterPro" id="IPR004101">
    <property type="entry name" value="Mur_ligase_C"/>
</dbReference>
<evidence type="ECO:0000256" key="4">
    <source>
        <dbReference type="ARBA" id="ARBA00005150"/>
    </source>
</evidence>
<dbReference type="GO" id="GO:0005737">
    <property type="term" value="C:cytoplasm"/>
    <property type="evidence" value="ECO:0007669"/>
    <property type="project" value="TreeGrafter"/>
</dbReference>
<keyword evidence="25" id="KW-1185">Reference proteome</keyword>
<evidence type="ECO:0000256" key="11">
    <source>
        <dbReference type="ARBA" id="ARBA00022741"/>
    </source>
</evidence>
<evidence type="ECO:0000256" key="21">
    <source>
        <dbReference type="ARBA" id="ARBA00049161"/>
    </source>
</evidence>
<evidence type="ECO:0000256" key="7">
    <source>
        <dbReference type="ARBA" id="ARBA00013025"/>
    </source>
</evidence>
<evidence type="ECO:0000259" key="22">
    <source>
        <dbReference type="Pfam" id="PF02875"/>
    </source>
</evidence>
<sequence>MTYEETLEYLFTRLPMYQRVGKIAYKKDLTNTLQLMDYLGNPHHKFKSIHIAGTNGKGTSAHGISAILQTAGYKTGLYTSPHLKSFTERIRIDGIEVNEQFVVDFVERIRPSIDKINPSFFEITVAMAFEYFASQKVDIAVVETGLGGRLDSTNVIIPEVCLITNIGYDHMDMLGDTLEKIAAEKSGIIKKHVPVIIGETLPETAPIFEKIAKNNGAKLIKAGISDWKPKKLTPNYLQKNMGGIESVIQELVRQGWNITSADINEGVEHMNELTGLKGRLQVIDENPLVIADVSHNAEGIKSLFEQITQITEGKLHLIFGSVKDKDLTPIFSLFPNDAMIYWTQSQVPRALSMEELAIQGVVNGIDGECFLNVNEAINHAREKAGIQDTILVTGSTFIVAEINEL</sequence>
<evidence type="ECO:0000256" key="15">
    <source>
        <dbReference type="ARBA" id="ARBA00030048"/>
    </source>
</evidence>
<dbReference type="NCBIfam" id="TIGR01499">
    <property type="entry name" value="folC"/>
    <property type="match status" value="1"/>
</dbReference>
<evidence type="ECO:0000313" key="24">
    <source>
        <dbReference type="EMBL" id="SNS72224.1"/>
    </source>
</evidence>
<keyword evidence="9" id="KW-0436">Ligase</keyword>
<comment type="catalytic activity">
    <reaction evidence="20">
        <text>(6R)-5,10-methylenetetrahydrofolyl-(gamma-L-Glu)(n) + L-glutamate + ATP = (6R)-5,10-methylenetetrahydrofolyl-(gamma-L-Glu)(n+1) + ADP + phosphate + H(+)</text>
        <dbReference type="Rhea" id="RHEA:51912"/>
        <dbReference type="Rhea" id="RHEA-COMP:13257"/>
        <dbReference type="Rhea" id="RHEA-COMP:13258"/>
        <dbReference type="ChEBI" id="CHEBI:15378"/>
        <dbReference type="ChEBI" id="CHEBI:29985"/>
        <dbReference type="ChEBI" id="CHEBI:30616"/>
        <dbReference type="ChEBI" id="CHEBI:43474"/>
        <dbReference type="ChEBI" id="CHEBI:136572"/>
        <dbReference type="ChEBI" id="CHEBI:456216"/>
        <dbReference type="EC" id="6.3.2.17"/>
    </reaction>
</comment>
<comment type="similarity">
    <text evidence="5">Belongs to the folylpolyglutamate synthase family.</text>
</comment>
<evidence type="ECO:0000256" key="2">
    <source>
        <dbReference type="ARBA" id="ARBA00002714"/>
    </source>
</evidence>
<dbReference type="PROSITE" id="PS01012">
    <property type="entry name" value="FOLYLPOLYGLU_SYNT_2"/>
    <property type="match status" value="1"/>
</dbReference>
<evidence type="ECO:0000256" key="5">
    <source>
        <dbReference type="ARBA" id="ARBA00008276"/>
    </source>
</evidence>
<keyword evidence="13" id="KW-0460">Magnesium</keyword>
<accession>A0A239GVZ2</accession>
<proteinExistence type="inferred from homology"/>
<dbReference type="RefSeq" id="WP_089355761.1">
    <property type="nucleotide sequence ID" value="NZ_FZPD01000002.1"/>
</dbReference>
<dbReference type="GO" id="GO:0005524">
    <property type="term" value="F:ATP binding"/>
    <property type="evidence" value="ECO:0007669"/>
    <property type="project" value="UniProtKB-KW"/>
</dbReference>
<name>A0A239GVZ2_EKHLU</name>
<dbReference type="EMBL" id="FZPD01000002">
    <property type="protein sequence ID" value="SNS72224.1"/>
    <property type="molecule type" value="Genomic_DNA"/>
</dbReference>
<evidence type="ECO:0000256" key="8">
    <source>
        <dbReference type="ARBA" id="ARBA00019357"/>
    </source>
</evidence>
<dbReference type="InterPro" id="IPR036615">
    <property type="entry name" value="Mur_ligase_C_dom_sf"/>
</dbReference>
<dbReference type="PANTHER" id="PTHR11136:SF0">
    <property type="entry name" value="DIHYDROFOLATE SYNTHETASE-RELATED"/>
    <property type="match status" value="1"/>
</dbReference>
<evidence type="ECO:0000256" key="13">
    <source>
        <dbReference type="ARBA" id="ARBA00022842"/>
    </source>
</evidence>
<evidence type="ECO:0000256" key="14">
    <source>
        <dbReference type="ARBA" id="ARBA00022909"/>
    </source>
</evidence>
<evidence type="ECO:0000256" key="19">
    <source>
        <dbReference type="ARBA" id="ARBA00047808"/>
    </source>
</evidence>
<evidence type="ECO:0000313" key="25">
    <source>
        <dbReference type="Proteomes" id="UP000198393"/>
    </source>
</evidence>
<comment type="cofactor">
    <cofactor evidence="1">
        <name>Mg(2+)</name>
        <dbReference type="ChEBI" id="CHEBI:18420"/>
    </cofactor>
</comment>
<dbReference type="PIRSF" id="PIRSF001563">
    <property type="entry name" value="Folylpolyglu_synth"/>
    <property type="match status" value="1"/>
</dbReference>
<evidence type="ECO:0000256" key="1">
    <source>
        <dbReference type="ARBA" id="ARBA00001946"/>
    </source>
</evidence>
<evidence type="ECO:0000256" key="3">
    <source>
        <dbReference type="ARBA" id="ARBA00004799"/>
    </source>
</evidence>
<feature type="domain" description="Mur ligase central" evidence="23">
    <location>
        <begin position="51"/>
        <end position="230"/>
    </location>
</feature>
<dbReference type="SUPFAM" id="SSF53244">
    <property type="entry name" value="MurD-like peptide ligases, peptide-binding domain"/>
    <property type="match status" value="1"/>
</dbReference>
<dbReference type="GO" id="GO:0008841">
    <property type="term" value="F:dihydrofolate synthase activity"/>
    <property type="evidence" value="ECO:0007669"/>
    <property type="project" value="UniProtKB-EC"/>
</dbReference>
<comment type="pathway">
    <text evidence="3">Cofactor biosynthesis; tetrahydrofolate biosynthesis; 7,8-dihydrofolate from 2-amino-4-hydroxy-6-hydroxymethyl-7,8-dihydropteridine diphosphate and 4-aminobenzoate: step 2/2.</text>
</comment>
<dbReference type="SUPFAM" id="SSF53623">
    <property type="entry name" value="MurD-like peptide ligases, catalytic domain"/>
    <property type="match status" value="1"/>
</dbReference>
<evidence type="ECO:0000256" key="6">
    <source>
        <dbReference type="ARBA" id="ARBA00013023"/>
    </source>
</evidence>
<evidence type="ECO:0000256" key="9">
    <source>
        <dbReference type="ARBA" id="ARBA00022598"/>
    </source>
</evidence>
<dbReference type="PANTHER" id="PTHR11136">
    <property type="entry name" value="FOLYLPOLYGLUTAMATE SYNTHASE-RELATED"/>
    <property type="match status" value="1"/>
</dbReference>
<reference evidence="24 25" key="1">
    <citation type="submission" date="2017-06" db="EMBL/GenBank/DDBJ databases">
        <authorList>
            <person name="Kim H.J."/>
            <person name="Triplett B.A."/>
        </authorList>
    </citation>
    <scope>NUCLEOTIDE SEQUENCE [LARGE SCALE GENOMIC DNA]</scope>
    <source>
        <strain evidence="24 25">DSM 19307</strain>
    </source>
</reference>
<dbReference type="InterPro" id="IPR013221">
    <property type="entry name" value="Mur_ligase_cen"/>
</dbReference>
<dbReference type="FunFam" id="3.40.1190.10:FF:000011">
    <property type="entry name" value="Folylpolyglutamate synthase/dihydrofolate synthase"/>
    <property type="match status" value="1"/>
</dbReference>
<comment type="pathway">
    <text evidence="4">Cofactor biosynthesis; tetrahydrofolylpolyglutamate biosynthesis.</text>
</comment>
<comment type="function">
    <text evidence="2">Functions in two distinct reactions of the de novo folate biosynthetic pathway. Catalyzes the addition of a glutamate residue to dihydropteroate (7,8-dihydropteroate or H2Pte) to form dihydrofolate (7,8-dihydrofolate monoglutamate or H2Pte-Glu). Also catalyzes successive additions of L-glutamate to tetrahydrofolate or 10-formyltetrahydrofolate or 5,10-methylenetetrahydrofolate, leading to folylpolyglutamate derivatives.</text>
</comment>
<dbReference type="EC" id="6.3.2.12" evidence="6"/>
<dbReference type="InterPro" id="IPR018109">
    <property type="entry name" value="Folylpolyglutamate_synth_CS"/>
</dbReference>
<keyword evidence="10" id="KW-0479">Metal-binding</keyword>